<dbReference type="SUPFAM" id="SSF54637">
    <property type="entry name" value="Thioesterase/thiol ester dehydrase-isomerase"/>
    <property type="match status" value="1"/>
</dbReference>
<dbReference type="KEGG" id="psac:PSM36_2945"/>
<dbReference type="GO" id="GO:0047617">
    <property type="term" value="F:fatty acyl-CoA hydrolase activity"/>
    <property type="evidence" value="ECO:0007669"/>
    <property type="project" value="TreeGrafter"/>
</dbReference>
<dbReference type="Pfam" id="PF13279">
    <property type="entry name" value="4HBT_2"/>
    <property type="match status" value="1"/>
</dbReference>
<comment type="similarity">
    <text evidence="1">Belongs to the 4-hydroxybenzoyl-CoA thioesterase family.</text>
</comment>
<dbReference type="InterPro" id="IPR029069">
    <property type="entry name" value="HotDog_dom_sf"/>
</dbReference>
<dbReference type="InterPro" id="IPR050563">
    <property type="entry name" value="4-hydroxybenzoyl-CoA_TE"/>
</dbReference>
<protein>
    <submittedName>
        <fullName evidence="3">4-hydroxybenzoyl-CoA thioesterase</fullName>
    </submittedName>
</protein>
<evidence type="ECO:0000313" key="4">
    <source>
        <dbReference type="Proteomes" id="UP000187464"/>
    </source>
</evidence>
<evidence type="ECO:0000256" key="1">
    <source>
        <dbReference type="ARBA" id="ARBA00005953"/>
    </source>
</evidence>
<dbReference type="EMBL" id="LT605205">
    <property type="protein sequence ID" value="SCD21734.1"/>
    <property type="molecule type" value="Genomic_DNA"/>
</dbReference>
<dbReference type="STRING" id="1642647.PSM36_2945"/>
<gene>
    <name evidence="3" type="ORF">PSM36_2945</name>
</gene>
<accession>A0A1R3TDP1</accession>
<organism evidence="3 4">
    <name type="scientific">Proteiniphilum saccharofermentans</name>
    <dbReference type="NCBI Taxonomy" id="1642647"/>
    <lineage>
        <taxon>Bacteria</taxon>
        <taxon>Pseudomonadati</taxon>
        <taxon>Bacteroidota</taxon>
        <taxon>Bacteroidia</taxon>
        <taxon>Bacteroidales</taxon>
        <taxon>Dysgonomonadaceae</taxon>
        <taxon>Proteiniphilum</taxon>
    </lineage>
</organism>
<evidence type="ECO:0000256" key="2">
    <source>
        <dbReference type="ARBA" id="ARBA00022801"/>
    </source>
</evidence>
<evidence type="ECO:0000313" key="3">
    <source>
        <dbReference type="EMBL" id="SCD21734.1"/>
    </source>
</evidence>
<dbReference type="AlphaFoldDB" id="A0A1R3TDP1"/>
<proteinExistence type="inferred from homology"/>
<dbReference type="PANTHER" id="PTHR31793:SF27">
    <property type="entry name" value="NOVEL THIOESTERASE SUPERFAMILY DOMAIN AND SAPOSIN A-TYPE DOMAIN CONTAINING PROTEIN (0610012H03RIK)"/>
    <property type="match status" value="1"/>
</dbReference>
<dbReference type="RefSeq" id="WP_076931522.1">
    <property type="nucleotide sequence ID" value="NZ_LT605205.1"/>
</dbReference>
<dbReference type="Gene3D" id="3.10.129.10">
    <property type="entry name" value="Hotdog Thioesterase"/>
    <property type="match status" value="1"/>
</dbReference>
<dbReference type="PIRSF" id="PIRSF003230">
    <property type="entry name" value="YbgC"/>
    <property type="match status" value="1"/>
</dbReference>
<reference evidence="3 4" key="1">
    <citation type="submission" date="2016-08" db="EMBL/GenBank/DDBJ databases">
        <authorList>
            <person name="Seilhamer J.J."/>
        </authorList>
    </citation>
    <scope>NUCLEOTIDE SEQUENCE [LARGE SCALE GENOMIC DNA]</scope>
    <source>
        <strain evidence="3">M3/6</strain>
    </source>
</reference>
<name>A0A1R3TDP1_9BACT</name>
<keyword evidence="4" id="KW-1185">Reference proteome</keyword>
<sequence length="137" mass="15858">MDPIFAYKMKVRDYECDTQGHVNNANYQHYFEVTRHEFLEKAGLNFHQLHLQGIDAVVSQVEIRYKVPLVGMDEFNCTVQRIERTGVKYIFHQKIIRLSDNTVCAKAKIEVVNLVNGKLSQPEVFDEAFAPYLGFGM</sequence>
<dbReference type="Proteomes" id="UP000187464">
    <property type="component" value="Chromosome I"/>
</dbReference>
<dbReference type="InterPro" id="IPR006684">
    <property type="entry name" value="YbgC/YbaW"/>
</dbReference>
<keyword evidence="2" id="KW-0378">Hydrolase</keyword>
<dbReference type="CDD" id="cd00586">
    <property type="entry name" value="4HBT"/>
    <property type="match status" value="1"/>
</dbReference>
<dbReference type="PANTHER" id="PTHR31793">
    <property type="entry name" value="4-HYDROXYBENZOYL-COA THIOESTERASE FAMILY MEMBER"/>
    <property type="match status" value="1"/>
</dbReference>